<evidence type="ECO:0000256" key="1">
    <source>
        <dbReference type="SAM" id="Phobius"/>
    </source>
</evidence>
<gene>
    <name evidence="2" type="ORF">Afil01_23130</name>
</gene>
<feature type="transmembrane region" description="Helical" evidence="1">
    <location>
        <begin position="46"/>
        <end position="64"/>
    </location>
</feature>
<evidence type="ECO:0000313" key="3">
    <source>
        <dbReference type="Proteomes" id="UP001165079"/>
    </source>
</evidence>
<keyword evidence="1" id="KW-0472">Membrane</keyword>
<accession>A0A9W6SKP9</accession>
<protein>
    <submittedName>
        <fullName evidence="2">Uncharacterized protein</fullName>
    </submittedName>
</protein>
<proteinExistence type="predicted"/>
<keyword evidence="1" id="KW-1133">Transmembrane helix</keyword>
<dbReference type="RefSeq" id="WP_285662607.1">
    <property type="nucleotide sequence ID" value="NZ_BSTX01000001.1"/>
</dbReference>
<name>A0A9W6SKP9_9ACTN</name>
<feature type="transmembrane region" description="Helical" evidence="1">
    <location>
        <begin position="21"/>
        <end position="40"/>
    </location>
</feature>
<dbReference type="AlphaFoldDB" id="A0A9W6SKP9"/>
<comment type="caution">
    <text evidence="2">The sequence shown here is derived from an EMBL/GenBank/DDBJ whole genome shotgun (WGS) entry which is preliminary data.</text>
</comment>
<keyword evidence="3" id="KW-1185">Reference proteome</keyword>
<organism evidence="2 3">
    <name type="scientific">Actinorhabdospora filicis</name>
    <dbReference type="NCBI Taxonomy" id="1785913"/>
    <lineage>
        <taxon>Bacteria</taxon>
        <taxon>Bacillati</taxon>
        <taxon>Actinomycetota</taxon>
        <taxon>Actinomycetes</taxon>
        <taxon>Micromonosporales</taxon>
        <taxon>Micromonosporaceae</taxon>
        <taxon>Actinorhabdospora</taxon>
    </lineage>
</organism>
<reference evidence="2" key="1">
    <citation type="submission" date="2023-03" db="EMBL/GenBank/DDBJ databases">
        <title>Actinorhabdospora filicis NBRC 111898.</title>
        <authorList>
            <person name="Ichikawa N."/>
            <person name="Sato H."/>
            <person name="Tonouchi N."/>
        </authorList>
    </citation>
    <scope>NUCLEOTIDE SEQUENCE</scope>
    <source>
        <strain evidence="2">NBRC 111898</strain>
    </source>
</reference>
<dbReference type="Proteomes" id="UP001165079">
    <property type="component" value="Unassembled WGS sequence"/>
</dbReference>
<keyword evidence="1" id="KW-0812">Transmembrane</keyword>
<dbReference type="EMBL" id="BSTX01000001">
    <property type="protein sequence ID" value="GLZ77506.1"/>
    <property type="molecule type" value="Genomic_DNA"/>
</dbReference>
<sequence>MRKFVHRAVFTVSERLKLGVSAAYLAAGSLIGVEALVLVLTYTSMWPVSIPIVIGGLAAVHYIRKRVRRMRGRRDDD</sequence>
<evidence type="ECO:0000313" key="2">
    <source>
        <dbReference type="EMBL" id="GLZ77506.1"/>
    </source>
</evidence>